<comment type="caution">
    <text evidence="2">The sequence shown here is derived from an EMBL/GenBank/DDBJ whole genome shotgun (WGS) entry which is preliminary data.</text>
</comment>
<evidence type="ECO:0000256" key="1">
    <source>
        <dbReference type="SAM" id="MobiDB-lite"/>
    </source>
</evidence>
<evidence type="ECO:0000313" key="2">
    <source>
        <dbReference type="EMBL" id="KAK7315838.1"/>
    </source>
</evidence>
<reference evidence="2 3" key="1">
    <citation type="submission" date="2024-01" db="EMBL/GenBank/DDBJ databases">
        <title>The genomes of 5 underutilized Papilionoideae crops provide insights into root nodulation and disease resistanc.</title>
        <authorList>
            <person name="Jiang F."/>
        </authorList>
    </citation>
    <scope>NUCLEOTIDE SEQUENCE [LARGE SCALE GENOMIC DNA]</scope>
    <source>
        <strain evidence="2">LVBAO_FW01</strain>
        <tissue evidence="2">Leaves</tissue>
    </source>
</reference>
<accession>A0AAN9KGI0</accession>
<dbReference type="AlphaFoldDB" id="A0AAN9KGI0"/>
<gene>
    <name evidence="2" type="ORF">VNO77_34419</name>
</gene>
<evidence type="ECO:0000313" key="3">
    <source>
        <dbReference type="Proteomes" id="UP001367508"/>
    </source>
</evidence>
<keyword evidence="3" id="KW-1185">Reference proteome</keyword>
<sequence length="105" mass="11841">MIKIGSFPSQPSCPRETARSHATTSQTRLHVRSQLPLCMKYKRMCTVSLAVGGYFSSYMPITVDAHDGLDNAMEEFSLTHAYGNSLKETFERRRVRTLHGTLFPS</sequence>
<feature type="region of interest" description="Disordered" evidence="1">
    <location>
        <begin position="1"/>
        <end position="27"/>
    </location>
</feature>
<protein>
    <submittedName>
        <fullName evidence="2">Uncharacterized protein</fullName>
    </submittedName>
</protein>
<proteinExistence type="predicted"/>
<organism evidence="2 3">
    <name type="scientific">Canavalia gladiata</name>
    <name type="common">Sword bean</name>
    <name type="synonym">Dolichos gladiatus</name>
    <dbReference type="NCBI Taxonomy" id="3824"/>
    <lineage>
        <taxon>Eukaryota</taxon>
        <taxon>Viridiplantae</taxon>
        <taxon>Streptophyta</taxon>
        <taxon>Embryophyta</taxon>
        <taxon>Tracheophyta</taxon>
        <taxon>Spermatophyta</taxon>
        <taxon>Magnoliopsida</taxon>
        <taxon>eudicotyledons</taxon>
        <taxon>Gunneridae</taxon>
        <taxon>Pentapetalae</taxon>
        <taxon>rosids</taxon>
        <taxon>fabids</taxon>
        <taxon>Fabales</taxon>
        <taxon>Fabaceae</taxon>
        <taxon>Papilionoideae</taxon>
        <taxon>50 kb inversion clade</taxon>
        <taxon>NPAAA clade</taxon>
        <taxon>indigoferoid/millettioid clade</taxon>
        <taxon>Phaseoleae</taxon>
        <taxon>Canavalia</taxon>
    </lineage>
</organism>
<name>A0AAN9KGI0_CANGL</name>
<dbReference type="EMBL" id="JAYMYQ010000008">
    <property type="protein sequence ID" value="KAK7315838.1"/>
    <property type="molecule type" value="Genomic_DNA"/>
</dbReference>
<dbReference type="Proteomes" id="UP001367508">
    <property type="component" value="Unassembled WGS sequence"/>
</dbReference>